<comment type="caution">
    <text evidence="1">The sequence shown here is derived from an EMBL/GenBank/DDBJ whole genome shotgun (WGS) entry which is preliminary data.</text>
</comment>
<reference evidence="1" key="1">
    <citation type="submission" date="2022-08" db="EMBL/GenBank/DDBJ databases">
        <title>Genome Sequence of Fusarium decemcellulare.</title>
        <authorList>
            <person name="Buettner E."/>
        </authorList>
    </citation>
    <scope>NUCLEOTIDE SEQUENCE</scope>
    <source>
        <strain evidence="1">Babe19</strain>
    </source>
</reference>
<evidence type="ECO:0000313" key="1">
    <source>
        <dbReference type="EMBL" id="KAJ3533371.1"/>
    </source>
</evidence>
<organism evidence="1 2">
    <name type="scientific">Fusarium decemcellulare</name>
    <dbReference type="NCBI Taxonomy" id="57161"/>
    <lineage>
        <taxon>Eukaryota</taxon>
        <taxon>Fungi</taxon>
        <taxon>Dikarya</taxon>
        <taxon>Ascomycota</taxon>
        <taxon>Pezizomycotina</taxon>
        <taxon>Sordariomycetes</taxon>
        <taxon>Hypocreomycetidae</taxon>
        <taxon>Hypocreales</taxon>
        <taxon>Nectriaceae</taxon>
        <taxon>Fusarium</taxon>
        <taxon>Fusarium decemcellulare species complex</taxon>
    </lineage>
</organism>
<protein>
    <submittedName>
        <fullName evidence="1">Uncharacterized protein</fullName>
    </submittedName>
</protein>
<accession>A0ACC1S764</accession>
<dbReference type="EMBL" id="JANRMS010000875">
    <property type="protein sequence ID" value="KAJ3533371.1"/>
    <property type="molecule type" value="Genomic_DNA"/>
</dbReference>
<proteinExistence type="predicted"/>
<name>A0ACC1S764_9HYPO</name>
<keyword evidence="2" id="KW-1185">Reference proteome</keyword>
<dbReference type="Proteomes" id="UP001148629">
    <property type="component" value="Unassembled WGS sequence"/>
</dbReference>
<evidence type="ECO:0000313" key="2">
    <source>
        <dbReference type="Proteomes" id="UP001148629"/>
    </source>
</evidence>
<gene>
    <name evidence="1" type="ORF">NM208_g8020</name>
</gene>
<sequence>MSDIESIPERWTMAWSSKDPSGFSSLFSPDAKYIDHSFQFETTHLEQHHRIWHRANPDFTVWLDPSMPVWWASVDKEQGNASVCFRTIQTGTFTGNLPSRNASGKAWRFPAMVQMTIENGLIVELNEFYREQFDQGVGVENYMRIDDKRELINMGKED</sequence>